<keyword evidence="2 10" id="KW-0329">Glyoxylate bypass</keyword>
<gene>
    <name evidence="11" type="ORF">KL859_03320</name>
</gene>
<evidence type="ECO:0000256" key="6">
    <source>
        <dbReference type="ARBA" id="ARBA00022857"/>
    </source>
</evidence>
<organism evidence="11 12">
    <name type="scientific">Mycolicibacterium goodii</name>
    <name type="common">Mycobacterium goodii</name>
    <dbReference type="NCBI Taxonomy" id="134601"/>
    <lineage>
        <taxon>Bacteria</taxon>
        <taxon>Bacillati</taxon>
        <taxon>Actinomycetota</taxon>
        <taxon>Actinomycetes</taxon>
        <taxon>Mycobacteriales</taxon>
        <taxon>Mycobacteriaceae</taxon>
        <taxon>Mycolicibacterium</taxon>
    </lineage>
</organism>
<keyword evidence="6 10" id="KW-0521">NADP</keyword>
<protein>
    <recommendedName>
        <fullName evidence="10">Isocitrate dehydrogenase [NADP]</fullName>
        <ecNumber evidence="10">1.1.1.42</ecNumber>
    </recommendedName>
    <alternativeName>
        <fullName evidence="10">Oxalosuccinate decarboxylase</fullName>
    </alternativeName>
</protein>
<proteinExistence type="inferred from homology"/>
<evidence type="ECO:0000256" key="2">
    <source>
        <dbReference type="ARBA" id="ARBA00022435"/>
    </source>
</evidence>
<dbReference type="PANTHER" id="PTHR36999">
    <property type="entry name" value="ISOCITRATE DEHYDROGENASE [NADP]"/>
    <property type="match status" value="1"/>
</dbReference>
<dbReference type="Proteomes" id="UP000696413">
    <property type="component" value="Unassembled WGS sequence"/>
</dbReference>
<comment type="cofactor">
    <cofactor evidence="1">
        <name>Mg(2+)</name>
        <dbReference type="ChEBI" id="CHEBI:18420"/>
    </cofactor>
</comment>
<evidence type="ECO:0000256" key="8">
    <source>
        <dbReference type="ARBA" id="ARBA00023554"/>
    </source>
</evidence>
<dbReference type="EC" id="1.1.1.42" evidence="10"/>
<evidence type="ECO:0000256" key="4">
    <source>
        <dbReference type="ARBA" id="ARBA00022723"/>
    </source>
</evidence>
<comment type="catalytic activity">
    <reaction evidence="8 10">
        <text>D-threo-isocitrate + NADP(+) = 2-oxoglutarate + CO2 + NADPH</text>
        <dbReference type="Rhea" id="RHEA:19629"/>
        <dbReference type="ChEBI" id="CHEBI:15562"/>
        <dbReference type="ChEBI" id="CHEBI:16526"/>
        <dbReference type="ChEBI" id="CHEBI:16810"/>
        <dbReference type="ChEBI" id="CHEBI:57783"/>
        <dbReference type="ChEBI" id="CHEBI:58349"/>
        <dbReference type="EC" id="1.1.1.42"/>
    </reaction>
</comment>
<evidence type="ECO:0000256" key="1">
    <source>
        <dbReference type="ARBA" id="ARBA00001946"/>
    </source>
</evidence>
<dbReference type="EMBL" id="JAHBOM010000002">
    <property type="protein sequence ID" value="MBU8821901.1"/>
    <property type="molecule type" value="Genomic_DNA"/>
</dbReference>
<dbReference type="SUPFAM" id="SSF53659">
    <property type="entry name" value="Isocitrate/Isopropylmalate dehydrogenase-like"/>
    <property type="match status" value="1"/>
</dbReference>
<evidence type="ECO:0000256" key="10">
    <source>
        <dbReference type="PIRNR" id="PIRNR009407"/>
    </source>
</evidence>
<keyword evidence="12" id="KW-1185">Reference proteome</keyword>
<sequence>MSAQQPTIIYTLTDEAPLLATYAFLPVIRKFAEAAGIDVKTSDISVAARILAEFGDYLTEEQRVPDNLGALGELTQDPTANIIKLPNISASVPQLLAAIKELQGKGYNVPDYPGDPKTDEEKKIKDRYAKILGSAVNPVLREGNSDRRAPKAVKEYARKHPHSMGEWSQASRTHVATMKTGDFYHGEKSMTVDKDRRVKMVLTTKSGETIVLKPEVKLDAGDIIDSMYMSKKALIEFYEEQIEDAYKTGVMFSLHVKATMMKVSHPIVFGHAVKVFYKDAFAKHQKLFDELGVNVNNGLSDLYSKIESLPASLREEIIEDLHRCHEHRPELAMVDSAKGISNFHSPSDVIVDASMPAMIRLGGKMYGADGRTKDTKAVNPESTFSRIYQEMINFCKTHGQFDPTTMGTVPNVGLMAQKAEEYGSHDKTFEIPEDGVADIVDIDTGEVLLTQNVEEGDIWRMPIVKDAPIRDWVKLAVTRARLSGMPVVFWLDTERPHEVELRKKVKEYLKDHDTEGLTIQIMPQVWAMRYTLERVIRGQDTIAATGNILRDYLTDLFPILELGTSAKMLSIVPLMAGGGLYETGAGGSAPKHVHQLVEENHLRWDSLGEFLALGASLEDMGEKTDNAKAKVLAKALDTATGKLLEENKSPSRRTGELDNRGSQFYLALFWAQALAEQTEDAELAEHFAPLAKALAEQEDTIVSELNSVQGKSVDIGGYYYPDPEKTSEVMRPSKTFNTTLETV</sequence>
<accession>A0ABS6HGX4</accession>
<dbReference type="Gene3D" id="3.40.718.10">
    <property type="entry name" value="Isopropylmalate Dehydrogenase"/>
    <property type="match status" value="1"/>
</dbReference>
<dbReference type="PANTHER" id="PTHR36999:SF1">
    <property type="entry name" value="ISOCITRATE DEHYDROGENASE (NADP(+))"/>
    <property type="match status" value="1"/>
</dbReference>
<keyword evidence="5" id="KW-0460">Magnesium</keyword>
<keyword evidence="3 10" id="KW-0816">Tricarboxylic acid cycle</keyword>
<name>A0ABS6HGX4_MYCGD</name>
<evidence type="ECO:0000256" key="3">
    <source>
        <dbReference type="ARBA" id="ARBA00022532"/>
    </source>
</evidence>
<comment type="caution">
    <text evidence="11">The sequence shown here is derived from an EMBL/GenBank/DDBJ whole genome shotgun (WGS) entry which is preliminary data.</text>
</comment>
<evidence type="ECO:0000313" key="12">
    <source>
        <dbReference type="Proteomes" id="UP000696413"/>
    </source>
</evidence>
<keyword evidence="7 10" id="KW-0560">Oxidoreductase</keyword>
<dbReference type="GO" id="GO:0004450">
    <property type="term" value="F:isocitrate dehydrogenase (NADP+) activity"/>
    <property type="evidence" value="ECO:0007669"/>
    <property type="project" value="UniProtKB-EC"/>
</dbReference>
<evidence type="ECO:0000313" key="11">
    <source>
        <dbReference type="EMBL" id="MBU8821901.1"/>
    </source>
</evidence>
<dbReference type="NCBIfam" id="TIGR00178">
    <property type="entry name" value="monomer_idh"/>
    <property type="match status" value="1"/>
</dbReference>
<evidence type="ECO:0000256" key="5">
    <source>
        <dbReference type="ARBA" id="ARBA00022842"/>
    </source>
</evidence>
<reference evidence="11 12" key="1">
    <citation type="submission" date="2021-05" db="EMBL/GenBank/DDBJ databases">
        <title>Draft Genome Sequences of Clinical Respiratory Isolates of Mycobacterium goodii Recovered in Ireland.</title>
        <authorList>
            <person name="Flanagan P.R."/>
            <person name="Mok S."/>
            <person name="Roycroft E."/>
            <person name="Rogers T.R."/>
            <person name="Fitzgibbon M."/>
        </authorList>
    </citation>
    <scope>NUCLEOTIDE SEQUENCE [LARGE SCALE GENOMIC DNA]</scope>
    <source>
        <strain evidence="11 12">14IE55</strain>
    </source>
</reference>
<evidence type="ECO:0000256" key="9">
    <source>
        <dbReference type="ARBA" id="ARBA00046318"/>
    </source>
</evidence>
<dbReference type="InterPro" id="IPR004436">
    <property type="entry name" value="Isocitrate_DH_NADP_mono"/>
</dbReference>
<evidence type="ECO:0000256" key="7">
    <source>
        <dbReference type="ARBA" id="ARBA00023002"/>
    </source>
</evidence>
<dbReference type="RefSeq" id="WP_073679427.1">
    <property type="nucleotide sequence ID" value="NZ_JAHBOJ010000026.1"/>
</dbReference>
<dbReference type="Pfam" id="PF03971">
    <property type="entry name" value="IDH"/>
    <property type="match status" value="1"/>
</dbReference>
<dbReference type="PIRSF" id="PIRSF009407">
    <property type="entry name" value="IDH_monmr"/>
    <property type="match status" value="1"/>
</dbReference>
<keyword evidence="4" id="KW-0479">Metal-binding</keyword>
<comment type="similarity">
    <text evidence="9 10">Belongs to the monomeric-type IDH family.</text>
</comment>